<dbReference type="EMBL" id="NVVJ01000006">
    <property type="protein sequence ID" value="PCJ27522.1"/>
    <property type="molecule type" value="Genomic_DNA"/>
</dbReference>
<evidence type="ECO:0000313" key="1">
    <source>
        <dbReference type="EMBL" id="PCJ27522.1"/>
    </source>
</evidence>
<gene>
    <name evidence="1" type="ORF">COA96_03210</name>
</gene>
<dbReference type="AlphaFoldDB" id="A0A2A5B7P5"/>
<protein>
    <submittedName>
        <fullName evidence="1">Uncharacterized protein</fullName>
    </submittedName>
</protein>
<organism evidence="1 2">
    <name type="scientific">SAR86 cluster bacterium</name>
    <dbReference type="NCBI Taxonomy" id="2030880"/>
    <lineage>
        <taxon>Bacteria</taxon>
        <taxon>Pseudomonadati</taxon>
        <taxon>Pseudomonadota</taxon>
        <taxon>Gammaproteobacteria</taxon>
        <taxon>SAR86 cluster</taxon>
    </lineage>
</organism>
<dbReference type="SUPFAM" id="SSF159888">
    <property type="entry name" value="YdhG-like"/>
    <property type="match status" value="1"/>
</dbReference>
<comment type="caution">
    <text evidence="1">The sequence shown here is derived from an EMBL/GenBank/DDBJ whole genome shotgun (WGS) entry which is preliminary data.</text>
</comment>
<reference evidence="2" key="1">
    <citation type="submission" date="2017-08" db="EMBL/GenBank/DDBJ databases">
        <title>A dynamic microbial community with high functional redundancy inhabits the cold, oxic subseafloor aquifer.</title>
        <authorList>
            <person name="Tully B.J."/>
            <person name="Wheat C.G."/>
            <person name="Glazer B.T."/>
            <person name="Huber J.A."/>
        </authorList>
    </citation>
    <scope>NUCLEOTIDE SEQUENCE [LARGE SCALE GENOMIC DNA]</scope>
</reference>
<evidence type="ECO:0000313" key="2">
    <source>
        <dbReference type="Proteomes" id="UP000218327"/>
    </source>
</evidence>
<sequence>MQFEIDITSEHKILFYSVREVLLENYGLNEIQKSRITTYSDNNGGICHMRTMKHGIDLGFLKGIHMEDKYGLLSGSGKLMRILSMSKLNITEMKYYVDQAVAINSSKK</sequence>
<dbReference type="Proteomes" id="UP000218327">
    <property type="component" value="Unassembled WGS sequence"/>
</dbReference>
<accession>A0A2A5B7P5</accession>
<proteinExistence type="predicted"/>
<name>A0A2A5B7P5_9GAMM</name>